<evidence type="ECO:0000313" key="2">
    <source>
        <dbReference type="Proteomes" id="UP001165190"/>
    </source>
</evidence>
<accession>A0A9W7HZ03</accession>
<dbReference type="Proteomes" id="UP001165190">
    <property type="component" value="Unassembled WGS sequence"/>
</dbReference>
<dbReference type="PANTHER" id="PTHR33103:SF27">
    <property type="entry name" value="OS04G0594700 PROTEIN"/>
    <property type="match status" value="1"/>
</dbReference>
<organism evidence="1 2">
    <name type="scientific">Hibiscus trionum</name>
    <name type="common">Flower of an hour</name>
    <dbReference type="NCBI Taxonomy" id="183268"/>
    <lineage>
        <taxon>Eukaryota</taxon>
        <taxon>Viridiplantae</taxon>
        <taxon>Streptophyta</taxon>
        <taxon>Embryophyta</taxon>
        <taxon>Tracheophyta</taxon>
        <taxon>Spermatophyta</taxon>
        <taxon>Magnoliopsida</taxon>
        <taxon>eudicotyledons</taxon>
        <taxon>Gunneridae</taxon>
        <taxon>Pentapetalae</taxon>
        <taxon>rosids</taxon>
        <taxon>malvids</taxon>
        <taxon>Malvales</taxon>
        <taxon>Malvaceae</taxon>
        <taxon>Malvoideae</taxon>
        <taxon>Hibiscus</taxon>
    </lineage>
</organism>
<comment type="caution">
    <text evidence="1">The sequence shown here is derived from an EMBL/GenBank/DDBJ whole genome shotgun (WGS) entry which is preliminary data.</text>
</comment>
<sequence>MASETPTISIKLLIDQDSNNVLLAEAGNDFVNTLYSPSETSLDLLTSTRVCSPFSFKAPNRKESTEKDGKTRVKTMLRKSERKIVLVEASENFVDLLFSFLTIPLESVLELVLGTEGNLTLGSIFNLFRDLNIVFSLSKQKDSQKGVLPPFYSCPYEFPNIRSRDPHEFLYGYTLVLVKSPHEGEVVNKPLDPKSPKPSTTNSLGYVEKNSFVVTDDLKVISIGEVEAIALLGASLWSSSALSALLNFFSKKPKLEPL</sequence>
<dbReference type="EMBL" id="BSYR01000022">
    <property type="protein sequence ID" value="GMI87119.1"/>
    <property type="molecule type" value="Genomic_DNA"/>
</dbReference>
<dbReference type="Pfam" id="PF05056">
    <property type="entry name" value="DUF674"/>
    <property type="match status" value="2"/>
</dbReference>
<name>A0A9W7HZ03_HIBTR</name>
<dbReference type="PANTHER" id="PTHR33103">
    <property type="entry name" value="OS01G0153900 PROTEIN"/>
    <property type="match status" value="1"/>
</dbReference>
<dbReference type="AlphaFoldDB" id="A0A9W7HZ03"/>
<dbReference type="InterPro" id="IPR007750">
    <property type="entry name" value="DUF674"/>
</dbReference>
<gene>
    <name evidence="1" type="ORF">HRI_002381200</name>
</gene>
<protein>
    <recommendedName>
        <fullName evidence="3">DUF674 family protein</fullName>
    </recommendedName>
</protein>
<dbReference type="OrthoDB" id="996209at2759"/>
<evidence type="ECO:0008006" key="3">
    <source>
        <dbReference type="Google" id="ProtNLM"/>
    </source>
</evidence>
<keyword evidence="2" id="KW-1185">Reference proteome</keyword>
<reference evidence="1" key="1">
    <citation type="submission" date="2023-05" db="EMBL/GenBank/DDBJ databases">
        <title>Genome and transcriptome analyses reveal genes involved in the formation of fine ridges on petal epidermal cells in Hibiscus trionum.</title>
        <authorList>
            <person name="Koshimizu S."/>
            <person name="Masuda S."/>
            <person name="Ishii T."/>
            <person name="Shirasu K."/>
            <person name="Hoshino A."/>
            <person name="Arita M."/>
        </authorList>
    </citation>
    <scope>NUCLEOTIDE SEQUENCE</scope>
    <source>
        <strain evidence="1">Hamamatsu line</strain>
    </source>
</reference>
<proteinExistence type="predicted"/>
<evidence type="ECO:0000313" key="1">
    <source>
        <dbReference type="EMBL" id="GMI87119.1"/>
    </source>
</evidence>